<dbReference type="RefSeq" id="XP_041218241.1">
    <property type="nucleotide sequence ID" value="XM_041377792.1"/>
</dbReference>
<accession>A0AAD4HCL4</accession>
<dbReference type="AlphaFoldDB" id="A0AAD4HCL4"/>
<comment type="caution">
    <text evidence="2">The sequence shown here is derived from an EMBL/GenBank/DDBJ whole genome shotgun (WGS) entry which is preliminary data.</text>
</comment>
<keyword evidence="3" id="KW-1185">Reference proteome</keyword>
<evidence type="ECO:0000313" key="2">
    <source>
        <dbReference type="EMBL" id="KAG1891765.1"/>
    </source>
</evidence>
<dbReference type="EMBL" id="JABBWK010000123">
    <property type="protein sequence ID" value="KAG1891765.1"/>
    <property type="molecule type" value="Genomic_DNA"/>
</dbReference>
<evidence type="ECO:0000256" key="1">
    <source>
        <dbReference type="SAM" id="MobiDB-lite"/>
    </source>
</evidence>
<sequence length="1137" mass="126831">MSIFEPKVVLNLLKNSAAVSPIDKSAFEKSWTVNVEKRVSIWKESRNHKTHPRPEFQLRWEAEVVEYVQCLWEKSRPRSKKIEPTHKLGLNIPLLGPRFVPPSYIHIQKRSGLGHQDIEPVTQYIKPFNVIHPFYYPQLATCPRCGSDKETTWEGWTSTGPRELHGLICEETALGAQLRCNTCKESTKMKKATDKNIPGDAEDVQAHQPANLEGYCFATTSAAYWSSWEHWQIPRNIPIFFYRCALTRDLFDLLVEMRPSTTSAGLEERVRLFQIQPTCNANSRLTDYFSGSKSAVKTLQAFSSASDPLAYADKSISGEIITEVFLDFCACTRQKESGEYLKTLSAICGSLDNTFKAASKATLTDKDRQKSRELKGGILSVLNEDNQIISWRFCQMRTNAEITELLQGLKHRHDILNVPQPKMMVADNCCQVRNAVTSAMPETDSKLDVWHFSARYIAVMLQSSKSPYRGAVAADITGAILKTHAEKGQPARYGDRAEQERRLMVAFSKWADKGVWSAAAQKVHQEQLKHVRRGCLERSVQGIRADGSRIEGSHKGWNSLQRAQPSGVTMLAALGHDFVLRRNVRVAFSRPELTPFLKFANGSHHLRLCDYIARLHNTLQQKTTDSQLQLLPELGDIDSGETFGLVMSDHVATFGGLLIKEENIEKGLLDSFDSSVDSTTGEEVDLAFLASRNVIINEWQIDPALLTLPAETSRPMKPSAPKRKAVCISLDSDDEGDASGGTIKKLRTLALPSTEVPSMAPGTGRLDAYFPSVQDHQRCSTRKLPPEFSQDRPVVASTAITPDQGDCQVIPGATTEDCSSAGISNAITPSAGISNAITPSTGVTSDHPVIPGATAEDRPVVASTAITPNQEDCQVIPGATTEDCPVLGSTGINNSMAIAAGQTRSQRLFSISTGIDPHSLTFQNSDEFYLFMEMRAEFKWLSYQMTSKRWVLATEEYNRRLIKKKGQSVVQKNPQALLRALGDIEPKLMSKITKNDYTSRKNRRARQKGPENSPLNHKKGYCADGVKQSSKAAGEELPPWPQPRGIFSEGRTFHPHVFLSTVQRVYEHVFMQGPGETDLLETEAFSKLLISRTEVHESDNMVLFRLFKGFVTDPTTPRDRIVSRNGEEWLRINYLQQ</sequence>
<dbReference type="Proteomes" id="UP001195769">
    <property type="component" value="Unassembled WGS sequence"/>
</dbReference>
<protein>
    <submittedName>
        <fullName evidence="2">Uncharacterized protein</fullName>
    </submittedName>
</protein>
<reference evidence="2" key="1">
    <citation type="journal article" date="2020" name="New Phytol.">
        <title>Comparative genomics reveals dynamic genome evolution in host specialist ectomycorrhizal fungi.</title>
        <authorList>
            <person name="Lofgren L.A."/>
            <person name="Nguyen N.H."/>
            <person name="Vilgalys R."/>
            <person name="Ruytinx J."/>
            <person name="Liao H.L."/>
            <person name="Branco S."/>
            <person name="Kuo A."/>
            <person name="LaButti K."/>
            <person name="Lipzen A."/>
            <person name="Andreopoulos W."/>
            <person name="Pangilinan J."/>
            <person name="Riley R."/>
            <person name="Hundley H."/>
            <person name="Na H."/>
            <person name="Barry K."/>
            <person name="Grigoriev I.V."/>
            <person name="Stajich J.E."/>
            <person name="Kennedy P.G."/>
        </authorList>
    </citation>
    <scope>NUCLEOTIDE SEQUENCE</scope>
    <source>
        <strain evidence="2">FC203</strain>
    </source>
</reference>
<feature type="region of interest" description="Disordered" evidence="1">
    <location>
        <begin position="996"/>
        <end position="1021"/>
    </location>
</feature>
<organism evidence="2 3">
    <name type="scientific">Suillus fuscotomentosus</name>
    <dbReference type="NCBI Taxonomy" id="1912939"/>
    <lineage>
        <taxon>Eukaryota</taxon>
        <taxon>Fungi</taxon>
        <taxon>Dikarya</taxon>
        <taxon>Basidiomycota</taxon>
        <taxon>Agaricomycotina</taxon>
        <taxon>Agaricomycetes</taxon>
        <taxon>Agaricomycetidae</taxon>
        <taxon>Boletales</taxon>
        <taxon>Suillineae</taxon>
        <taxon>Suillaceae</taxon>
        <taxon>Suillus</taxon>
    </lineage>
</organism>
<proteinExistence type="predicted"/>
<dbReference type="GeneID" id="64672090"/>
<gene>
    <name evidence="2" type="ORF">F5891DRAFT_986575</name>
</gene>
<name>A0AAD4HCL4_9AGAM</name>
<evidence type="ECO:0000313" key="3">
    <source>
        <dbReference type="Proteomes" id="UP001195769"/>
    </source>
</evidence>